<dbReference type="RefSeq" id="XP_001612104.1">
    <property type="nucleotide sequence ID" value="XM_001612054.1"/>
</dbReference>
<reference evidence="5" key="3">
    <citation type="journal article" date="2021" name="Int. J. Parasitol.">
        <title>Comparative analysis of gene expression between Babesia bovis blood stages and kinetes allowed by improved genome annotation.</title>
        <authorList>
            <person name="Ueti M.W."/>
            <person name="Johnson W.C."/>
            <person name="Kappmeyer L.S."/>
            <person name="Herndon D.R."/>
            <person name="Mousel M.R."/>
            <person name="Reif K.E."/>
            <person name="Taus N.S."/>
            <person name="Ifeonu O.O."/>
            <person name="Silva J.C."/>
            <person name="Suarez C.E."/>
            <person name="Brayton K.A."/>
        </authorList>
    </citation>
    <scope>NUCLEOTIDE SEQUENCE [LARGE SCALE GENOMIC DNA]</scope>
</reference>
<dbReference type="OMA" id="YISFENW"/>
<protein>
    <recommendedName>
        <fullName evidence="3">PNPLA domain-containing protein</fullName>
    </recommendedName>
</protein>
<evidence type="ECO:0000256" key="1">
    <source>
        <dbReference type="ARBA" id="ARBA00023098"/>
    </source>
</evidence>
<dbReference type="PANTHER" id="PTHR12406:SF7">
    <property type="entry name" value="PATATIN-LIKE PHOSPHOLIPASE DOMAIN-CONTAINING PROTEIN 4"/>
    <property type="match status" value="1"/>
</dbReference>
<feature type="active site" description="Nucleophile" evidence="2">
    <location>
        <position position="339"/>
    </location>
</feature>
<dbReference type="KEGG" id="bbo:BBOV_III009800"/>
<dbReference type="GeneID" id="5480360"/>
<evidence type="ECO:0000256" key="2">
    <source>
        <dbReference type="PROSITE-ProRule" id="PRU01161"/>
    </source>
</evidence>
<dbReference type="Proteomes" id="UP000002173">
    <property type="component" value="Unassembled WGS sequence"/>
</dbReference>
<dbReference type="eggNOG" id="KOG3773">
    <property type="taxonomic scope" value="Eukaryota"/>
</dbReference>
<dbReference type="VEuPathDB" id="PiroplasmaDB:BBOV_III009800"/>
<reference evidence="4 5" key="1">
    <citation type="journal article" date="2007" name="PLoS Pathog.">
        <title>Genome sequence of Babesia bovis and comparative analysis of apicomplexan hemoprotozoa.</title>
        <authorList>
            <person name="Brayton K.A."/>
            <person name="Lau A.O.T."/>
            <person name="Herndon D.R."/>
            <person name="Hannick L."/>
            <person name="Kappmeyer L.S."/>
            <person name="Berens S.J."/>
            <person name="Bidwell S.L."/>
            <person name="Brown W.C."/>
            <person name="Crabtree J."/>
            <person name="Fadrosh D."/>
            <person name="Feldblum T."/>
            <person name="Forberger H.A."/>
            <person name="Haas B.J."/>
            <person name="Howell J.M."/>
            <person name="Khouri H."/>
            <person name="Koo H."/>
            <person name="Mann D.J."/>
            <person name="Norimine J."/>
            <person name="Paulsen I.T."/>
            <person name="Radune D."/>
            <person name="Ren Q."/>
            <person name="Smith R.K. Jr."/>
            <person name="Suarez C.E."/>
            <person name="White O."/>
            <person name="Wortman J.R."/>
            <person name="Knowles D.P. Jr."/>
            <person name="McElwain T.F."/>
            <person name="Nene V.M."/>
        </authorList>
    </citation>
    <scope>NUCLEOTIDE SEQUENCE [LARGE SCALE GENOMIC DNA]</scope>
    <source>
        <strain evidence="4">T2Bo</strain>
    </source>
</reference>
<feature type="short sequence motif" description="GXSXG" evidence="2">
    <location>
        <begin position="337"/>
        <end position="341"/>
    </location>
</feature>
<dbReference type="GO" id="GO:0005811">
    <property type="term" value="C:lipid droplet"/>
    <property type="evidence" value="ECO:0007669"/>
    <property type="project" value="TreeGrafter"/>
</dbReference>
<dbReference type="InterPro" id="IPR016035">
    <property type="entry name" value="Acyl_Trfase/lysoPLipase"/>
</dbReference>
<comment type="caution">
    <text evidence="4">The sequence shown here is derived from an EMBL/GenBank/DDBJ whole genome shotgun (WGS) entry which is preliminary data.</text>
</comment>
<evidence type="ECO:0000313" key="5">
    <source>
        <dbReference type="Proteomes" id="UP000002173"/>
    </source>
</evidence>
<keyword evidence="1 2" id="KW-0443">Lipid metabolism</keyword>
<proteinExistence type="predicted"/>
<evidence type="ECO:0000313" key="4">
    <source>
        <dbReference type="EMBL" id="EDO08536.1"/>
    </source>
</evidence>
<dbReference type="GO" id="GO:0019433">
    <property type="term" value="P:triglyceride catabolic process"/>
    <property type="evidence" value="ECO:0007669"/>
    <property type="project" value="TreeGrafter"/>
</dbReference>
<dbReference type="InterPro" id="IPR033562">
    <property type="entry name" value="PLPL"/>
</dbReference>
<keyword evidence="2" id="KW-0378">Hydrolase</keyword>
<dbReference type="InParanoid" id="A7APQ2"/>
<dbReference type="GO" id="GO:0004806">
    <property type="term" value="F:triacylglycerol lipase activity"/>
    <property type="evidence" value="ECO:0007669"/>
    <property type="project" value="TreeGrafter"/>
</dbReference>
<keyword evidence="5" id="KW-1185">Reference proteome</keyword>
<dbReference type="InterPro" id="IPR002641">
    <property type="entry name" value="PNPLA_dom"/>
</dbReference>
<sequence>MSMDSGAMSKKLQRSFVNYSTGNILGLTSDAWSTVRAVNKDVEDSLIRLFTRLTPCAEDSGVKVQKRPIYPLDNAWKHPRLFVNDFSCADDYASLYRFFDFNRVSTYLSSQGHTVDNVDDIKLDIDYRLRQAMELMLQILSNGRDSRNVETEVDATKGSEPVDNSETYRSIYQAYNSPFEIRLITPERNKEFVSPNAPSMLLLFTSLVDEVQKVLVAISTNTQFDLSGVDRCCTYVDLLMGRRGCAIQYIRELLEDYNEWSYLKLDVTLSLSDAATLGDIFATVTSVRPGMFERLGRPVSDVGFSFAPCGCMIPYHLGVLSLLSEMNVINVTTPLSGGSAGSLTIVTSTSMRPNINDLMRITEGICADVRSNGSYHRLDGLVKDNVDHWMAPGTYMAVNNRIGELRVAMSARRTFFYHGQQISRFNDNVDLRDALRASCNIPGISAAGGVYFRGKRCYDGYFAARIYQHGCLDTAANRTVRINPFQMGRFEISLLRLDNKYVSPLLVSKDTYVVHYLRLKCLIKALWERKLTYESSGRDEEWLKEVYLMSDAYRSMTSGDDNSKCTSWSILLKNWGCGCSKQQPSMESGDLSGDSESLQADVDLSNLFMLVVASEMALKLGPSSKFSTRNWSGNIGGVNLIQTFGRLGRASIFTRYSNILSTPYCLIDWLEHELSMCEGVGSEAMNEDTILRELCILRQLRHLVLPPLWLTYYYTEFGYLLPNGLNTLRRVSVAINSAEQADIRYVFDVGRSDAFRWLVCEYISFENWLDLRIRQLEEMNDTSDPAYRSWNRDVKPGSSSESTQMIHERQHDYISGLYDFYDQGSVVDTLNDKNPASDTPLSASAQLQQMQNRLIRRAIVLNLVDPQYSHILSHTHLWRGS</sequence>
<feature type="active site" description="Proton acceptor" evidence="2">
    <location>
        <position position="459"/>
    </location>
</feature>
<dbReference type="AlphaFoldDB" id="A7APQ2"/>
<dbReference type="GO" id="GO:0055088">
    <property type="term" value="P:lipid homeostasis"/>
    <property type="evidence" value="ECO:0007669"/>
    <property type="project" value="TreeGrafter"/>
</dbReference>
<dbReference type="EMBL" id="AAXT01000001">
    <property type="protein sequence ID" value="EDO08536.1"/>
    <property type="molecule type" value="Genomic_DNA"/>
</dbReference>
<dbReference type="PROSITE" id="PS51635">
    <property type="entry name" value="PNPLA"/>
    <property type="match status" value="1"/>
</dbReference>
<dbReference type="GO" id="GO:0016020">
    <property type="term" value="C:membrane"/>
    <property type="evidence" value="ECO:0007669"/>
    <property type="project" value="TreeGrafter"/>
</dbReference>
<dbReference type="GO" id="GO:0005737">
    <property type="term" value="C:cytoplasm"/>
    <property type="evidence" value="ECO:0007669"/>
    <property type="project" value="TreeGrafter"/>
</dbReference>
<reference evidence="5" key="2">
    <citation type="journal article" date="2020" name="Data Brief">
        <title>Transcriptome dataset of Babesia bovis life stages within vertebrate and invertebrate hosts.</title>
        <authorList>
            <person name="Ueti M.W."/>
            <person name="Johnson W.C."/>
            <person name="Kappmeyer L.S."/>
            <person name="Herndon D.R."/>
            <person name="Mousel M.R."/>
            <person name="Reif K.E."/>
            <person name="Taus N.S."/>
            <person name="Ifeonu O.O."/>
            <person name="Silva J.C."/>
            <person name="Suarez C.E."/>
            <person name="Brayton K.A."/>
        </authorList>
    </citation>
    <scope>NUCLEOTIDE SEQUENCE [LARGE SCALE GENOMIC DNA]</scope>
</reference>
<dbReference type="PANTHER" id="PTHR12406">
    <property type="entry name" value="CALCIUM-INDEPENDENT PHOSPHOLIPASE A2 IPLA2 -RELATED"/>
    <property type="match status" value="1"/>
</dbReference>
<accession>A7APQ2</accession>
<name>A7APQ2_BABBO</name>
<keyword evidence="2" id="KW-0442">Lipid degradation</keyword>
<dbReference type="CDD" id="cd07224">
    <property type="entry name" value="Pat_like"/>
    <property type="match status" value="1"/>
</dbReference>
<evidence type="ECO:0000259" key="3">
    <source>
        <dbReference type="PROSITE" id="PS51635"/>
    </source>
</evidence>
<dbReference type="SUPFAM" id="SSF52151">
    <property type="entry name" value="FabD/lysophospholipase-like"/>
    <property type="match status" value="1"/>
</dbReference>
<gene>
    <name evidence="4" type="ORF">BBOV_III009800</name>
</gene>
<organism evidence="4 5">
    <name type="scientific">Babesia bovis</name>
    <dbReference type="NCBI Taxonomy" id="5865"/>
    <lineage>
        <taxon>Eukaryota</taxon>
        <taxon>Sar</taxon>
        <taxon>Alveolata</taxon>
        <taxon>Apicomplexa</taxon>
        <taxon>Aconoidasida</taxon>
        <taxon>Piroplasmida</taxon>
        <taxon>Babesiidae</taxon>
        <taxon>Babesia</taxon>
    </lineage>
</organism>
<comment type="caution">
    <text evidence="2">Lacks conserved residue(s) required for the propagation of feature annotation.</text>
</comment>
<feature type="domain" description="PNPLA" evidence="3">
    <location>
        <begin position="304"/>
        <end position="472"/>
    </location>
</feature>